<dbReference type="CDD" id="cd06222">
    <property type="entry name" value="RNase_H_like"/>
    <property type="match status" value="2"/>
</dbReference>
<evidence type="ECO:0000256" key="9">
    <source>
        <dbReference type="ARBA" id="ARBA00022679"/>
    </source>
</evidence>
<keyword evidence="19" id="KW-0460">Magnesium</keyword>
<feature type="region of interest" description="Disordered" evidence="29">
    <location>
        <begin position="354"/>
        <end position="378"/>
    </location>
</feature>
<dbReference type="SMART" id="SM00369">
    <property type="entry name" value="LRR_TYP"/>
    <property type="match status" value="3"/>
</dbReference>
<dbReference type="InterPro" id="IPR001878">
    <property type="entry name" value="Znf_CCHC"/>
</dbReference>
<dbReference type="InterPro" id="IPR005135">
    <property type="entry name" value="Endo/exonuclease/phosphatase"/>
</dbReference>
<dbReference type="InterPro" id="IPR043502">
    <property type="entry name" value="DNA/RNA_pol_sf"/>
</dbReference>
<evidence type="ECO:0000256" key="7">
    <source>
        <dbReference type="ARBA" id="ARBA00022527"/>
    </source>
</evidence>
<dbReference type="InterPro" id="IPR000477">
    <property type="entry name" value="RT_dom"/>
</dbReference>
<dbReference type="GO" id="GO:0005524">
    <property type="term" value="F:ATP binding"/>
    <property type="evidence" value="ECO:0007669"/>
    <property type="project" value="UniProtKB-UniRule"/>
</dbReference>
<dbReference type="GO" id="GO:0005737">
    <property type="term" value="C:cytoplasm"/>
    <property type="evidence" value="ECO:0007669"/>
    <property type="project" value="UniProtKB-SubCell"/>
</dbReference>
<evidence type="ECO:0000259" key="32">
    <source>
        <dbReference type="PROSITE" id="PS50878"/>
    </source>
</evidence>
<dbReference type="Gene3D" id="3.30.420.10">
    <property type="entry name" value="Ribonuclease H-like superfamily/Ribonuclease H"/>
    <property type="match status" value="2"/>
</dbReference>
<protein>
    <submittedName>
        <fullName evidence="33">Uncharacterized protein</fullName>
    </submittedName>
</protein>
<evidence type="ECO:0000256" key="1">
    <source>
        <dbReference type="ARBA" id="ARBA00001663"/>
    </source>
</evidence>
<dbReference type="FunFam" id="3.30.200.20:FF:000217">
    <property type="entry name" value="probable LRR receptor-like serine/threonine-protein kinase At1g53430"/>
    <property type="match status" value="1"/>
</dbReference>
<dbReference type="GO" id="GO:0016020">
    <property type="term" value="C:membrane"/>
    <property type="evidence" value="ECO:0007669"/>
    <property type="project" value="UniProtKB-SubCell"/>
</dbReference>
<dbReference type="InterPro" id="IPR000719">
    <property type="entry name" value="Prot_kinase_dom"/>
</dbReference>
<keyword evidence="10" id="KW-0812">Transmembrane</keyword>
<dbReference type="PANTHER" id="PTHR48006:SF66">
    <property type="entry name" value="PROTEIN KINASE DOMAIN-CONTAINING PROTEIN"/>
    <property type="match status" value="1"/>
</dbReference>
<evidence type="ECO:0000256" key="13">
    <source>
        <dbReference type="ARBA" id="ARBA00022737"/>
    </source>
</evidence>
<evidence type="ECO:0000256" key="26">
    <source>
        <dbReference type="ARBA" id="ARBA00048679"/>
    </source>
</evidence>
<dbReference type="GO" id="GO:0005634">
    <property type="term" value="C:nucleus"/>
    <property type="evidence" value="ECO:0007669"/>
    <property type="project" value="UniProtKB-SubCell"/>
</dbReference>
<evidence type="ECO:0000256" key="17">
    <source>
        <dbReference type="ARBA" id="ARBA00022839"/>
    </source>
</evidence>
<evidence type="ECO:0000256" key="28">
    <source>
        <dbReference type="PROSITE-ProRule" id="PRU10141"/>
    </source>
</evidence>
<evidence type="ECO:0000256" key="24">
    <source>
        <dbReference type="ARBA" id="ARBA00023242"/>
    </source>
</evidence>
<evidence type="ECO:0000256" key="12">
    <source>
        <dbReference type="ARBA" id="ARBA00022723"/>
    </source>
</evidence>
<dbReference type="SUPFAM" id="SSF56112">
    <property type="entry name" value="Protein kinase-like (PK-like)"/>
    <property type="match status" value="1"/>
</dbReference>
<evidence type="ECO:0000256" key="8">
    <source>
        <dbReference type="ARBA" id="ARBA00022614"/>
    </source>
</evidence>
<keyword evidence="8" id="KW-0433">Leucine-rich repeat</keyword>
<keyword evidence="15" id="KW-0418">Kinase</keyword>
<dbReference type="InterPro" id="IPR003591">
    <property type="entry name" value="Leu-rich_rpt_typical-subtyp"/>
</dbReference>
<keyword evidence="9" id="KW-0808">Transferase</keyword>
<comment type="catalytic activity">
    <reaction evidence="25">
        <text>L-threonyl-[protein] + ATP = O-phospho-L-threonyl-[protein] + ADP + H(+)</text>
        <dbReference type="Rhea" id="RHEA:46608"/>
        <dbReference type="Rhea" id="RHEA-COMP:11060"/>
        <dbReference type="Rhea" id="RHEA-COMP:11605"/>
        <dbReference type="ChEBI" id="CHEBI:15378"/>
        <dbReference type="ChEBI" id="CHEBI:30013"/>
        <dbReference type="ChEBI" id="CHEBI:30616"/>
        <dbReference type="ChEBI" id="CHEBI:61977"/>
        <dbReference type="ChEBI" id="CHEBI:456216"/>
        <dbReference type="EC" id="2.7.11.1"/>
    </reaction>
</comment>
<keyword evidence="27" id="KW-0862">Zinc</keyword>
<comment type="subcellular location">
    <subcellularLocation>
        <location evidence="5">Cytoplasm</location>
    </subcellularLocation>
    <subcellularLocation>
        <location evidence="4">Membrane</location>
        <topology evidence="4">Single-pass type I membrane protein</topology>
    </subcellularLocation>
    <subcellularLocation>
        <location evidence="3">Nucleus</location>
    </subcellularLocation>
</comment>
<evidence type="ECO:0000256" key="10">
    <source>
        <dbReference type="ARBA" id="ARBA00022692"/>
    </source>
</evidence>
<evidence type="ECO:0000256" key="2">
    <source>
        <dbReference type="ARBA" id="ARBA00001946"/>
    </source>
</evidence>
<comment type="cofactor">
    <cofactor evidence="2">
        <name>Mg(2+)</name>
        <dbReference type="ChEBI" id="CHEBI:18420"/>
    </cofactor>
</comment>
<evidence type="ECO:0000259" key="31">
    <source>
        <dbReference type="PROSITE" id="PS50158"/>
    </source>
</evidence>
<dbReference type="InterPro" id="IPR017441">
    <property type="entry name" value="Protein_kinase_ATP_BS"/>
</dbReference>
<evidence type="ECO:0000256" key="3">
    <source>
        <dbReference type="ARBA" id="ARBA00004123"/>
    </source>
</evidence>
<keyword evidence="13" id="KW-0677">Repeat</keyword>
<dbReference type="InterPro" id="IPR011009">
    <property type="entry name" value="Kinase-like_dom_sf"/>
</dbReference>
<keyword evidence="16" id="KW-0378">Hydrolase</keyword>
<dbReference type="Pfam" id="PF07714">
    <property type="entry name" value="PK_Tyr_Ser-Thr"/>
    <property type="match status" value="1"/>
</dbReference>
<keyword evidence="24" id="KW-0539">Nucleus</keyword>
<comment type="similarity">
    <text evidence="6">Belongs to the CCR4/nocturin family.</text>
</comment>
<keyword evidence="7" id="KW-0723">Serine/threonine-protein kinase</keyword>
<evidence type="ECO:0000256" key="20">
    <source>
        <dbReference type="ARBA" id="ARBA00022989"/>
    </source>
</evidence>
<dbReference type="Pfam" id="PF13966">
    <property type="entry name" value="zf-RVT"/>
    <property type="match status" value="2"/>
</dbReference>
<evidence type="ECO:0000256" key="19">
    <source>
        <dbReference type="ARBA" id="ARBA00022842"/>
    </source>
</evidence>
<evidence type="ECO:0000256" key="15">
    <source>
        <dbReference type="ARBA" id="ARBA00022777"/>
    </source>
</evidence>
<evidence type="ECO:0000313" key="33">
    <source>
        <dbReference type="EMBL" id="SPD03288.1"/>
    </source>
</evidence>
<comment type="catalytic activity">
    <reaction evidence="26">
        <text>L-seryl-[protein] + ATP = O-phospho-L-seryl-[protein] + ADP + H(+)</text>
        <dbReference type="Rhea" id="RHEA:17989"/>
        <dbReference type="Rhea" id="RHEA-COMP:9863"/>
        <dbReference type="Rhea" id="RHEA-COMP:11604"/>
        <dbReference type="ChEBI" id="CHEBI:15378"/>
        <dbReference type="ChEBI" id="CHEBI:29999"/>
        <dbReference type="ChEBI" id="CHEBI:30616"/>
        <dbReference type="ChEBI" id="CHEBI:83421"/>
        <dbReference type="ChEBI" id="CHEBI:456216"/>
        <dbReference type="EC" id="2.7.11.1"/>
    </reaction>
</comment>
<dbReference type="PROSITE" id="PS50878">
    <property type="entry name" value="RT_POL"/>
    <property type="match status" value="1"/>
</dbReference>
<keyword evidence="17" id="KW-0269">Exonuclease</keyword>
<dbReference type="Gene3D" id="3.60.10.10">
    <property type="entry name" value="Endonuclease/exonuclease/phosphatase"/>
    <property type="match status" value="1"/>
</dbReference>
<dbReference type="GO" id="GO:0008270">
    <property type="term" value="F:zinc ion binding"/>
    <property type="evidence" value="ECO:0007669"/>
    <property type="project" value="UniProtKB-KW"/>
</dbReference>
<dbReference type="Pfam" id="PF03372">
    <property type="entry name" value="Exo_endo_phos"/>
    <property type="match status" value="1"/>
</dbReference>
<evidence type="ECO:0000256" key="27">
    <source>
        <dbReference type="PROSITE-ProRule" id="PRU00047"/>
    </source>
</evidence>
<evidence type="ECO:0000256" key="4">
    <source>
        <dbReference type="ARBA" id="ARBA00004479"/>
    </source>
</evidence>
<keyword evidence="21" id="KW-0805">Transcription regulation</keyword>
<feature type="binding site" evidence="28">
    <location>
        <position position="1821"/>
    </location>
    <ligand>
        <name>ATP</name>
        <dbReference type="ChEBI" id="CHEBI:30616"/>
    </ligand>
</feature>
<dbReference type="SUPFAM" id="SSF52058">
    <property type="entry name" value="L domain-like"/>
    <property type="match status" value="1"/>
</dbReference>
<keyword evidence="14 28" id="KW-0547">Nucleotide-binding</keyword>
<dbReference type="PROSITE" id="PS50011">
    <property type="entry name" value="PROTEIN_KINASE_DOM"/>
    <property type="match status" value="1"/>
</dbReference>
<organism evidence="33">
    <name type="scientific">Fagus sylvatica</name>
    <name type="common">Beechnut</name>
    <dbReference type="NCBI Taxonomy" id="28930"/>
    <lineage>
        <taxon>Eukaryota</taxon>
        <taxon>Viridiplantae</taxon>
        <taxon>Streptophyta</taxon>
        <taxon>Embryophyta</taxon>
        <taxon>Tracheophyta</taxon>
        <taxon>Spermatophyta</taxon>
        <taxon>Magnoliopsida</taxon>
        <taxon>eudicotyledons</taxon>
        <taxon>Gunneridae</taxon>
        <taxon>Pentapetalae</taxon>
        <taxon>rosids</taxon>
        <taxon>fabids</taxon>
        <taxon>Fagales</taxon>
        <taxon>Fagaceae</taxon>
        <taxon>Fagus</taxon>
    </lineage>
</organism>
<dbReference type="Pfam" id="PF13456">
    <property type="entry name" value="RVT_3"/>
    <property type="match status" value="2"/>
</dbReference>
<evidence type="ECO:0000256" key="18">
    <source>
        <dbReference type="ARBA" id="ARBA00022840"/>
    </source>
</evidence>
<dbReference type="PROSITE" id="PS50158">
    <property type="entry name" value="ZF_CCHC"/>
    <property type="match status" value="1"/>
</dbReference>
<comment type="catalytic activity">
    <reaction evidence="1">
        <text>Exonucleolytic cleavage of poly(A) to 5'-AMP.</text>
        <dbReference type="EC" id="3.1.13.4"/>
    </reaction>
</comment>
<dbReference type="GO" id="GO:0004523">
    <property type="term" value="F:RNA-DNA hybrid ribonuclease activity"/>
    <property type="evidence" value="ECO:0007669"/>
    <property type="project" value="InterPro"/>
</dbReference>
<gene>
    <name evidence="33" type="ORF">FSB_LOCUS31170</name>
</gene>
<feature type="domain" description="Reverse transcriptase" evidence="32">
    <location>
        <begin position="560"/>
        <end position="846"/>
    </location>
</feature>
<keyword evidence="27" id="KW-0863">Zinc-finger</keyword>
<keyword evidence="22" id="KW-0472">Membrane</keyword>
<evidence type="ECO:0000256" key="5">
    <source>
        <dbReference type="ARBA" id="ARBA00004496"/>
    </source>
</evidence>
<dbReference type="InterPro" id="IPR001611">
    <property type="entry name" value="Leu-rich_rpt"/>
</dbReference>
<feature type="domain" description="CCHC-type" evidence="31">
    <location>
        <begin position="213"/>
        <end position="226"/>
    </location>
</feature>
<keyword evidence="12" id="KW-0479">Metal-binding</keyword>
<evidence type="ECO:0000256" key="29">
    <source>
        <dbReference type="SAM" id="MobiDB-lite"/>
    </source>
</evidence>
<dbReference type="GO" id="GO:0004674">
    <property type="term" value="F:protein serine/threonine kinase activity"/>
    <property type="evidence" value="ECO:0007669"/>
    <property type="project" value="UniProtKB-KW"/>
</dbReference>
<dbReference type="PANTHER" id="PTHR48006">
    <property type="entry name" value="LEUCINE-RICH REPEAT-CONTAINING PROTEIN DDB_G0281931-RELATED"/>
    <property type="match status" value="1"/>
</dbReference>
<dbReference type="InterPro" id="IPR025836">
    <property type="entry name" value="Zn_knuckle_CX2CX4HX4C"/>
</dbReference>
<dbReference type="Gene3D" id="3.30.200.20">
    <property type="entry name" value="Phosphorylase Kinase, domain 1"/>
    <property type="match status" value="1"/>
</dbReference>
<keyword evidence="11" id="KW-0540">Nuclease</keyword>
<dbReference type="SUPFAM" id="SSF56672">
    <property type="entry name" value="DNA/RNA polymerases"/>
    <property type="match status" value="1"/>
</dbReference>
<dbReference type="GO" id="GO:0004535">
    <property type="term" value="F:poly(A)-specific ribonuclease activity"/>
    <property type="evidence" value="ECO:0007669"/>
    <property type="project" value="UniProtKB-EC"/>
</dbReference>
<keyword evidence="23" id="KW-0804">Transcription</keyword>
<dbReference type="Pfam" id="PF00078">
    <property type="entry name" value="RVT_1"/>
    <property type="match status" value="1"/>
</dbReference>
<dbReference type="InterPro" id="IPR001245">
    <property type="entry name" value="Ser-Thr/Tyr_kinase_cat_dom"/>
</dbReference>
<dbReference type="Gene3D" id="3.80.10.10">
    <property type="entry name" value="Ribonuclease Inhibitor"/>
    <property type="match status" value="2"/>
</dbReference>
<dbReference type="SUPFAM" id="SSF53098">
    <property type="entry name" value="Ribonuclease H-like"/>
    <property type="match status" value="2"/>
</dbReference>
<evidence type="ECO:0000256" key="16">
    <source>
        <dbReference type="ARBA" id="ARBA00022801"/>
    </source>
</evidence>
<proteinExistence type="inferred from homology"/>
<dbReference type="Pfam" id="PF14392">
    <property type="entry name" value="zf-CCHC_4"/>
    <property type="match status" value="1"/>
</dbReference>
<evidence type="ECO:0000256" key="23">
    <source>
        <dbReference type="ARBA" id="ARBA00023163"/>
    </source>
</evidence>
<dbReference type="Pfam" id="PF00560">
    <property type="entry name" value="LRR_1"/>
    <property type="match status" value="1"/>
</dbReference>
<accession>A0A2N9GUW4</accession>
<feature type="compositionally biased region" description="Polar residues" evidence="29">
    <location>
        <begin position="358"/>
        <end position="378"/>
    </location>
</feature>
<evidence type="ECO:0000256" key="21">
    <source>
        <dbReference type="ARBA" id="ARBA00023015"/>
    </source>
</evidence>
<dbReference type="Pfam" id="PF13855">
    <property type="entry name" value="LRR_8"/>
    <property type="match status" value="1"/>
</dbReference>
<dbReference type="EMBL" id="OIVN01002398">
    <property type="protein sequence ID" value="SPD03288.1"/>
    <property type="molecule type" value="Genomic_DNA"/>
</dbReference>
<evidence type="ECO:0000256" key="14">
    <source>
        <dbReference type="ARBA" id="ARBA00022741"/>
    </source>
</evidence>
<dbReference type="Pfam" id="PF14111">
    <property type="entry name" value="DUF4283"/>
    <property type="match status" value="1"/>
</dbReference>
<evidence type="ECO:0000256" key="11">
    <source>
        <dbReference type="ARBA" id="ARBA00022722"/>
    </source>
</evidence>
<dbReference type="InterPro" id="IPR036397">
    <property type="entry name" value="RNaseH_sf"/>
</dbReference>
<dbReference type="InterPro" id="IPR012337">
    <property type="entry name" value="RNaseH-like_sf"/>
</dbReference>
<keyword evidence="18 28" id="KW-0067">ATP-binding</keyword>
<name>A0A2N9GUW4_FAGSY</name>
<dbReference type="InterPro" id="IPR032675">
    <property type="entry name" value="LRR_dom_sf"/>
</dbReference>
<sequence>MADNITPSQSVEELIAHIETFSCADNRLSLPAESPMTTSCHLTLVGKILSTRNFTHAVVKDIVDKAWKPSSPIQVQRVERNIFLFSFGHEVDRELAFNKRPWTIKGAHLVLETWSPELTWKEINFTSSSFWVQVHGLPILWQRKDYLNRIGLKIGNVIEVDLVGDSLSHWKRFVRLRIDIDVTVPLLTGLFLPRPNLSDVWVGLKYEKLLQLCYRCGILGHAEKDCNVPKLLLSNQYGTKFPAFGDWVRSEYATEPPDIYIKMKVSARIHLISLQDNDVVQPMSCMATSSTASGATQTRLGEDEGPMVGQPLDNPLSSLLDPTADGSQVSMPKTESLLIYPSPILVPIDNPHHLGLNSPGSPKFPSSNDQLSPTQYPSHTQPNHIIPISISSLKTSTPLPAILSIHKRKLSDGTPYQYHKKPKIHPPIVEQKTTEPLPLLEHHPKLELARRRNLAASSKIAVSKKKSDGPPYQAKRRKAWENLHVLLQSLNCPWICFGDFNVVVEESEKFGGQRGSNSTPSYLKDLLFDLGAIDLGFVGAKYTWWNKRWGKNAIKERLDRAICNSGWRTQFPKALVFHLEATNYDHAPLLIDSNQRKNSFLDLSGSRRCGQETRDAVEWSKKLRSWRCQSAFIPGRWIAENQLIVHELLHSFKRRKVKGGFIAMKLDLQKAYDRVNWKFLRAVLVNFGFHKVVVNWIMECVSFVSFFILINGGKSKPFSPSRGLRQGDPLSPYLFILCQDVLSRLIEREHSVGCIKRVNMNRGGPMFTNVMFADDIMLFSKACNQDVLAFNKCLETFCSWSGQLVNQNKSGLIFSKLVPLNKKRRLKAELQMNKVQENASYLGAPLFASGKRLRDFNFLQEKLEARLKGWRSKNLSWASCHTLIKSVVLALPTYTFSTFDVPVGICNKLDAATHRFWWNPKKDKGGFIAWKAWEKLCRPKIHGGLGFSTAKKFNEALLAKLTWFVASKRVSPCIAALRSKYKVKDDWLKADPCKYAFNFWKAIERLKSLINKGACFLVGDGASIDVWKEPWVPWLHNFTPIPKSRSLLNIPLKVADLIDEDTRRWNLAVLIELFDANSVGAILKIVLPHTPKPDKLIWVLNSKGNFTVQSALQASLVPCVVDLGITWKALWKLNMHDRLKIFIWRVASGIRPTKMNLVQKLGVGNSLCPLCLKADESLDHLFFKCSISRAIWFSSYWAIRFDSLSLSSSQEVLHFICNPLSSISAIPGGNLHPIHISIQRALTLESLNSRILEHIHALESATLSPNLSLVFWSSPPLGVIKLNVDAALTLSKASIAVVARNSEGFIIKAWAKDFNPIDSLFAEAGAIVWALELAVAERFDKVIIESDAKGCVDDLECLPNEGCWQIRNFSSRSLELFSCFSSCNVQWVRREANQSAHALAKVALSIDLPFLCNMDSLPPSVMEAWFLKGQDLAGELPLSLVKLPYLKTMSVSVNNLSGPIPSFLGKITTLTFIILSANNLIGDLLDALTNLTKLTELRISSNNFTGRMPDFFRSWKDLERLDIQASGFEGPIPSSISILRNLTELDLSFNRLVGKAPELGGLRNLEYMYLTSNLLTGLIPNWIKNNSQMVWVLILKWYSLHIKCGGKAAIIGKIKYEGDEDPAGAAKFVHASENWGFNSTGHWDVTPPLNDYVANTASILTMNNTELYTRRTDIEKTAQGVNKAFVQGFKAVVTNKVLMIRFYWAGKGTTVAPKKVTYGPLISAISVDDFSAPPIKNDFSAPDNGRMKTFIVVGALVLLLLIFFYFRHSLVERLFGREDIKGTRQIKAATNSFNAANKLGEGGFGSVYKGILLDGTIIAVKQLSSKSKQGSREFVNEIGMISGLQHPNLVRLYGCCIEAKQLLLVYEYMENNSLANALFGPVDGRLKLDWPARQKICLGIARGLAFLHEESALKIVQETSTNVLLDRDLNPKISDFGLAKLDEEENTHISTRIAGTIIPENGSNKVSLQSQVWKVLSEIPGCSYVWRSIAAACTVLDHGSKWRVGNGANISVCKDRWLPDQGNYKIPYPIEALLEEAVVVDLIDVDCGMWKVELIQRCFSPGDVFHILKYPLISSLPADTLIWWGTPNGKFSVKSAYHTAFLRLQRCLGAGSSDAVNMNQFWKSIWALNLPRKIINFVWRLCLNILPTRDNLVKHCIYTPLECPICGVMAETPIHIYTKCIFAEKVWEGSALGMDLHVDSNCGILDWVWGIWKHKGDGYFLKVVVVLWSVWNVRNSAIFRDMVKLPHNVYKDAIHFIKEYNDVHLKTGFLIPSVSRERVRWLAPKDGWYKVNMDGVVFADIQKVGVGAVIRNERGEFLGAMCELMEFGLDATDAEALAALRAIEFVVDICPFNLVFEGDCVQVIKALMTNEFDFSRVGHVYSIARSKLSLAQGSSVIHVPREGNSVAHCLAQFARNIVGSQVWLDSVPPFLQHCLSADVPVQFH</sequence>
<dbReference type="InterPro" id="IPR002156">
    <property type="entry name" value="RNaseH_domain"/>
</dbReference>
<feature type="domain" description="Protein kinase" evidence="30">
    <location>
        <begin position="1793"/>
        <end position="2082"/>
    </location>
</feature>
<dbReference type="InterPro" id="IPR026960">
    <property type="entry name" value="RVT-Znf"/>
</dbReference>
<dbReference type="SUPFAM" id="SSF56219">
    <property type="entry name" value="DNase I-like"/>
    <property type="match status" value="1"/>
</dbReference>
<keyword evidence="20" id="KW-1133">Transmembrane helix</keyword>
<dbReference type="CDD" id="cd01650">
    <property type="entry name" value="RT_nLTR_like"/>
    <property type="match status" value="1"/>
</dbReference>
<dbReference type="GO" id="GO:0003676">
    <property type="term" value="F:nucleic acid binding"/>
    <property type="evidence" value="ECO:0007669"/>
    <property type="project" value="InterPro"/>
</dbReference>
<dbReference type="FunFam" id="1.10.510.10:FF:001023">
    <property type="entry name" value="Os07g0541700 protein"/>
    <property type="match status" value="1"/>
</dbReference>
<evidence type="ECO:0000256" key="6">
    <source>
        <dbReference type="ARBA" id="ARBA00010774"/>
    </source>
</evidence>
<evidence type="ECO:0000259" key="30">
    <source>
        <dbReference type="PROSITE" id="PS50011"/>
    </source>
</evidence>
<dbReference type="Gene3D" id="1.10.510.10">
    <property type="entry name" value="Transferase(Phosphotransferase) domain 1"/>
    <property type="match status" value="1"/>
</dbReference>
<reference evidence="33" key="1">
    <citation type="submission" date="2018-02" db="EMBL/GenBank/DDBJ databases">
        <authorList>
            <person name="Cohen D.B."/>
            <person name="Kent A.D."/>
        </authorList>
    </citation>
    <scope>NUCLEOTIDE SEQUENCE</scope>
</reference>
<dbReference type="InterPro" id="IPR044730">
    <property type="entry name" value="RNase_H-like_dom_plant"/>
</dbReference>
<dbReference type="InterPro" id="IPR051824">
    <property type="entry name" value="LRR_Rcpt-Like_S/T_Kinase"/>
</dbReference>
<evidence type="ECO:0000256" key="22">
    <source>
        <dbReference type="ARBA" id="ARBA00023136"/>
    </source>
</evidence>
<dbReference type="InterPro" id="IPR036691">
    <property type="entry name" value="Endo/exonu/phosph_ase_sf"/>
</dbReference>
<dbReference type="PROSITE" id="PS00107">
    <property type="entry name" value="PROTEIN_KINASE_ATP"/>
    <property type="match status" value="1"/>
</dbReference>
<dbReference type="InterPro" id="IPR025558">
    <property type="entry name" value="DUF4283"/>
</dbReference>
<evidence type="ECO:0000256" key="25">
    <source>
        <dbReference type="ARBA" id="ARBA00047899"/>
    </source>
</evidence>